<dbReference type="AlphaFoldDB" id="A0A517MG76"/>
<evidence type="ECO:0000256" key="2">
    <source>
        <dbReference type="SAM" id="MobiDB-lite"/>
    </source>
</evidence>
<name>A0A517MG76_9BACT</name>
<feature type="region of interest" description="Disordered" evidence="2">
    <location>
        <begin position="460"/>
        <end position="505"/>
    </location>
</feature>
<protein>
    <submittedName>
        <fullName evidence="3">Uncharacterized protein</fullName>
    </submittedName>
</protein>
<proteinExistence type="predicted"/>
<feature type="coiled-coil region" evidence="1">
    <location>
        <begin position="219"/>
        <end position="246"/>
    </location>
</feature>
<evidence type="ECO:0000313" key="4">
    <source>
        <dbReference type="Proteomes" id="UP000320672"/>
    </source>
</evidence>
<evidence type="ECO:0000313" key="3">
    <source>
        <dbReference type="EMBL" id="QDS93884.1"/>
    </source>
</evidence>
<reference evidence="3 4" key="1">
    <citation type="submission" date="2019-02" db="EMBL/GenBank/DDBJ databases">
        <title>Deep-cultivation of Planctomycetes and their phenomic and genomic characterization uncovers novel biology.</title>
        <authorList>
            <person name="Wiegand S."/>
            <person name="Jogler M."/>
            <person name="Boedeker C."/>
            <person name="Pinto D."/>
            <person name="Vollmers J."/>
            <person name="Rivas-Marin E."/>
            <person name="Kohn T."/>
            <person name="Peeters S.H."/>
            <person name="Heuer A."/>
            <person name="Rast P."/>
            <person name="Oberbeckmann S."/>
            <person name="Bunk B."/>
            <person name="Jeske O."/>
            <person name="Meyerdierks A."/>
            <person name="Storesund J.E."/>
            <person name="Kallscheuer N."/>
            <person name="Luecker S."/>
            <person name="Lage O.M."/>
            <person name="Pohl T."/>
            <person name="Merkel B.J."/>
            <person name="Hornburger P."/>
            <person name="Mueller R.-W."/>
            <person name="Bruemmer F."/>
            <person name="Labrenz M."/>
            <person name="Spormann A.M."/>
            <person name="Op den Camp H."/>
            <person name="Overmann J."/>
            <person name="Amann R."/>
            <person name="Jetten M.S.M."/>
            <person name="Mascher T."/>
            <person name="Medema M.H."/>
            <person name="Devos D.P."/>
            <person name="Kaster A.-K."/>
            <person name="Ovreas L."/>
            <person name="Rohde M."/>
            <person name="Galperin M.Y."/>
            <person name="Jogler C."/>
        </authorList>
    </citation>
    <scope>NUCLEOTIDE SEQUENCE [LARGE SCALE GENOMIC DNA]</scope>
    <source>
        <strain evidence="3 4">FF011L</strain>
    </source>
</reference>
<organism evidence="3 4">
    <name type="scientific">Roseimaritima multifibrata</name>
    <dbReference type="NCBI Taxonomy" id="1930274"/>
    <lineage>
        <taxon>Bacteria</taxon>
        <taxon>Pseudomonadati</taxon>
        <taxon>Planctomycetota</taxon>
        <taxon>Planctomycetia</taxon>
        <taxon>Pirellulales</taxon>
        <taxon>Pirellulaceae</taxon>
        <taxon>Roseimaritima</taxon>
    </lineage>
</organism>
<sequence>MAIQGNLLQVLVSLAKIHRSNGGGIGRLFSVKKISEFSLEISDLDGSADDFRNAGQRSTCETAKLNQPVARFFLNPGQPPQPGDDLVALGVTAMEMRLGASKCPSTEKLFGQEYRNALLQKFGRRFLASPEDRLIRTLVSITDPSIAAGDLLGSHVRHVRLTRDGGIKLMSNISFARHSKLAVFAMVALGGLMYWFLTTRENRVRSEYERAKVEHQLSKSDLGSKIDDARTELASIKERLAAREEQGDPIEERFPNKFQNDPRYLTFKDEPVFASSSFVELLDRNDHSRAEKDKIEKCLKELGDAWRVWKGLIIGAKLQSDLEIEISGETDVQVEKILRAWIKTVNRGGRYPIRLVSARYPKNLVGYPLRLTLTNQANSDAIEWKAGANGKFGEPSQVDFKWKLGEPVEVCLESFSNWNWNWNNKHVSQYDGALSLLKTELAPETEGPFRIQFEIENPPGPPLKLVSSQVEPIEPNGPQGSDSIPKPKPEGGPIDLPFDPLSEFN</sequence>
<gene>
    <name evidence="3" type="ORF">FF011L_26600</name>
</gene>
<accession>A0A517MG76</accession>
<evidence type="ECO:0000256" key="1">
    <source>
        <dbReference type="SAM" id="Coils"/>
    </source>
</evidence>
<keyword evidence="1" id="KW-0175">Coiled coil</keyword>
<dbReference type="Proteomes" id="UP000320672">
    <property type="component" value="Chromosome"/>
</dbReference>
<dbReference type="EMBL" id="CP036262">
    <property type="protein sequence ID" value="QDS93884.1"/>
    <property type="molecule type" value="Genomic_DNA"/>
</dbReference>
<keyword evidence="4" id="KW-1185">Reference proteome</keyword>
<dbReference type="KEGG" id="rml:FF011L_26600"/>